<evidence type="ECO:0000259" key="1">
    <source>
        <dbReference type="Pfam" id="PF10543"/>
    </source>
</evidence>
<dbReference type="InterPro" id="IPR018873">
    <property type="entry name" value="KilA-N_DNA-bd_domain"/>
</dbReference>
<reference evidence="2" key="1">
    <citation type="submission" date="2018-06" db="EMBL/GenBank/DDBJ databases">
        <authorList>
            <person name="Zhirakovskaya E."/>
        </authorList>
    </citation>
    <scope>NUCLEOTIDE SEQUENCE</scope>
</reference>
<protein>
    <recommendedName>
        <fullName evidence="1">KilA-N DNA-binding domain-containing protein</fullName>
    </recommendedName>
</protein>
<accession>A0A3B1DJ19</accession>
<feature type="domain" description="KilA-N DNA-binding" evidence="1">
    <location>
        <begin position="19"/>
        <end position="104"/>
    </location>
</feature>
<organism evidence="2">
    <name type="scientific">hydrothermal vent metagenome</name>
    <dbReference type="NCBI Taxonomy" id="652676"/>
    <lineage>
        <taxon>unclassified sequences</taxon>
        <taxon>metagenomes</taxon>
        <taxon>ecological metagenomes</taxon>
    </lineage>
</organism>
<dbReference type="Pfam" id="PF10543">
    <property type="entry name" value="ORF6N"/>
    <property type="match status" value="1"/>
</dbReference>
<proteinExistence type="predicted"/>
<gene>
    <name evidence="2" type="ORF">MNBD_UNCLBAC01-1267</name>
</gene>
<dbReference type="EMBL" id="UOGJ01000110">
    <property type="protein sequence ID" value="VAX36753.1"/>
    <property type="molecule type" value="Genomic_DNA"/>
</dbReference>
<sequence length="177" mass="20909">MSVKKDLEKSLIIQEQVEQKIFVIRGKKVMLDRDLAQLYGVQTFRLNEQVKRNIKRFPEDFMFQLNNKEKLEVIANCDNLKSLKYSPVNPTVFTEQGVAMLSSILKSDRAIEVNIQIMCTFTKLREMMLAHTDIRRKIESMENKYDHQFKVVFDAIRRLIDPPLKSKEPMGFRPRKK</sequence>
<evidence type="ECO:0000313" key="2">
    <source>
        <dbReference type="EMBL" id="VAX36753.1"/>
    </source>
</evidence>
<name>A0A3B1DJ19_9ZZZZ</name>
<dbReference type="AlphaFoldDB" id="A0A3B1DJ19"/>